<dbReference type="PANTHER" id="PTHR22946">
    <property type="entry name" value="DIENELACTONE HYDROLASE DOMAIN-CONTAINING PROTEIN-RELATED"/>
    <property type="match status" value="1"/>
</dbReference>
<evidence type="ECO:0000256" key="1">
    <source>
        <dbReference type="ARBA" id="ARBA00008645"/>
    </source>
</evidence>
<dbReference type="PANTHER" id="PTHR22946:SF9">
    <property type="entry name" value="POLYKETIDE TRANSFERASE AF380"/>
    <property type="match status" value="1"/>
</dbReference>
<sequence>MTEQTYFLSAGERCAAWVTLPATPGPHPVVVLVHGGGAVHDMKLPDYEAAFSAAGLAVVAFDYRHFGASEGEPRQLMSVRRQLQDVDAALAFVASRPELDSDRVALWGTSFGANHVLTAAARHPELAAAVVQCPIVRGRAVAFASGWRTIAALLWPIVSDLLRIITRRPRRYVSLAAKPGELGFVTVPGAYEGWHAVAPADSAFDNRIAAASALGVLVYDASRRAPDIGCPLLVCVSDNETLIDVSLVERVADQAPHGEMINYPADHFEVYFPPLFDRIVGDQIAFLARHLRVATPAR</sequence>
<evidence type="ECO:0000256" key="2">
    <source>
        <dbReference type="ARBA" id="ARBA00022801"/>
    </source>
</evidence>
<accession>A0A1H0WG66</accession>
<dbReference type="Pfam" id="PF12146">
    <property type="entry name" value="Hydrolase_4"/>
    <property type="match status" value="1"/>
</dbReference>
<keyword evidence="4" id="KW-0645">Protease</keyword>
<dbReference type="OrthoDB" id="5902829at2"/>
<dbReference type="Proteomes" id="UP000199651">
    <property type="component" value="Unassembled WGS sequence"/>
</dbReference>
<dbReference type="EMBL" id="FNJB01000021">
    <property type="protein sequence ID" value="SDP89541.1"/>
    <property type="molecule type" value="Genomic_DNA"/>
</dbReference>
<keyword evidence="2" id="KW-0378">Hydrolase</keyword>
<reference evidence="5" key="1">
    <citation type="submission" date="2016-10" db="EMBL/GenBank/DDBJ databases">
        <authorList>
            <person name="Varghese N."/>
            <person name="Submissions S."/>
        </authorList>
    </citation>
    <scope>NUCLEOTIDE SEQUENCE [LARGE SCALE GENOMIC DNA]</scope>
    <source>
        <strain evidence="5">IBRC-M 10655</strain>
    </source>
</reference>
<evidence type="ECO:0000259" key="3">
    <source>
        <dbReference type="Pfam" id="PF12146"/>
    </source>
</evidence>
<name>A0A1H0WG66_9PSEU</name>
<dbReference type="InterPro" id="IPR050261">
    <property type="entry name" value="FrsA_esterase"/>
</dbReference>
<dbReference type="Gene3D" id="3.40.50.1820">
    <property type="entry name" value="alpha/beta hydrolase"/>
    <property type="match status" value="1"/>
</dbReference>
<keyword evidence="4" id="KW-0031">Aminopeptidase</keyword>
<comment type="similarity">
    <text evidence="1">Belongs to the AB hydrolase superfamily.</text>
</comment>
<dbReference type="RefSeq" id="WP_091383940.1">
    <property type="nucleotide sequence ID" value="NZ_FNDV01000001.1"/>
</dbReference>
<gene>
    <name evidence="4" type="ORF">SAMN05192558_12112</name>
</gene>
<dbReference type="AlphaFoldDB" id="A0A1H0WG66"/>
<dbReference type="STRING" id="504798.SAMN05421871_101592"/>
<dbReference type="InterPro" id="IPR022742">
    <property type="entry name" value="Hydrolase_4"/>
</dbReference>
<evidence type="ECO:0000313" key="5">
    <source>
        <dbReference type="Proteomes" id="UP000199651"/>
    </source>
</evidence>
<evidence type="ECO:0000313" key="4">
    <source>
        <dbReference type="EMBL" id="SDP89541.1"/>
    </source>
</evidence>
<organism evidence="4 5">
    <name type="scientific">Actinokineospora alba</name>
    <dbReference type="NCBI Taxonomy" id="504798"/>
    <lineage>
        <taxon>Bacteria</taxon>
        <taxon>Bacillati</taxon>
        <taxon>Actinomycetota</taxon>
        <taxon>Actinomycetes</taxon>
        <taxon>Pseudonocardiales</taxon>
        <taxon>Pseudonocardiaceae</taxon>
        <taxon>Actinokineospora</taxon>
    </lineage>
</organism>
<keyword evidence="5" id="KW-1185">Reference proteome</keyword>
<dbReference type="GO" id="GO:0004177">
    <property type="term" value="F:aminopeptidase activity"/>
    <property type="evidence" value="ECO:0007669"/>
    <property type="project" value="UniProtKB-KW"/>
</dbReference>
<feature type="domain" description="Serine aminopeptidase S33" evidence="3">
    <location>
        <begin position="26"/>
        <end position="257"/>
    </location>
</feature>
<dbReference type="InterPro" id="IPR029058">
    <property type="entry name" value="AB_hydrolase_fold"/>
</dbReference>
<protein>
    <submittedName>
        <fullName evidence="4">Serine aminopeptidase, S33</fullName>
    </submittedName>
</protein>
<proteinExistence type="inferred from homology"/>
<dbReference type="SUPFAM" id="SSF53474">
    <property type="entry name" value="alpha/beta-Hydrolases"/>
    <property type="match status" value="1"/>
</dbReference>
<dbReference type="GO" id="GO:0052689">
    <property type="term" value="F:carboxylic ester hydrolase activity"/>
    <property type="evidence" value="ECO:0007669"/>
    <property type="project" value="UniProtKB-ARBA"/>
</dbReference>